<accession>A0A8C1F016</accession>
<dbReference type="GO" id="GO:0045659">
    <property type="term" value="P:negative regulation of neutrophil differentiation"/>
    <property type="evidence" value="ECO:0007669"/>
    <property type="project" value="TreeGrafter"/>
</dbReference>
<dbReference type="PRINTS" id="PR00401">
    <property type="entry name" value="SH2DOMAIN"/>
</dbReference>
<proteinExistence type="predicted"/>
<dbReference type="GeneTree" id="ENSGT00940000171984"/>
<dbReference type="GO" id="GO:0050776">
    <property type="term" value="P:regulation of immune response"/>
    <property type="evidence" value="ECO:0007669"/>
    <property type="project" value="TreeGrafter"/>
</dbReference>
<evidence type="ECO:0000256" key="3">
    <source>
        <dbReference type="PROSITE-ProRule" id="PRU00191"/>
    </source>
</evidence>
<dbReference type="GO" id="GO:0009968">
    <property type="term" value="P:negative regulation of signal transduction"/>
    <property type="evidence" value="ECO:0007669"/>
    <property type="project" value="TreeGrafter"/>
</dbReference>
<protein>
    <recommendedName>
        <fullName evidence="4">SH2 domain-containing protein</fullName>
    </recommendedName>
</protein>
<dbReference type="Ensembl" id="ENSCCRT00000092942.2">
    <property type="protein sequence ID" value="ENSCCRP00000085539.2"/>
    <property type="gene ID" value="ENSCCRG00000046616.2"/>
</dbReference>
<evidence type="ECO:0000259" key="4">
    <source>
        <dbReference type="PROSITE" id="PS50001"/>
    </source>
</evidence>
<feature type="domain" description="SH2" evidence="4">
    <location>
        <begin position="5"/>
        <end position="122"/>
    </location>
</feature>
<dbReference type="OMA" id="PRWRRSQ"/>
<reference evidence="5" key="1">
    <citation type="submission" date="2025-08" db="UniProtKB">
        <authorList>
            <consortium name="Ensembl"/>
        </authorList>
    </citation>
    <scope>IDENTIFICATION</scope>
</reference>
<dbReference type="PROSITE" id="PS50001">
    <property type="entry name" value="SH2"/>
    <property type="match status" value="1"/>
</dbReference>
<evidence type="ECO:0000256" key="1">
    <source>
        <dbReference type="ARBA" id="ARBA00022859"/>
    </source>
</evidence>
<dbReference type="GO" id="GO:0045779">
    <property type="term" value="P:negative regulation of bone resorption"/>
    <property type="evidence" value="ECO:0007669"/>
    <property type="project" value="TreeGrafter"/>
</dbReference>
<dbReference type="Proteomes" id="UP001108240">
    <property type="component" value="Unplaced"/>
</dbReference>
<dbReference type="GO" id="GO:0045579">
    <property type="term" value="P:positive regulation of B cell differentiation"/>
    <property type="evidence" value="ECO:0007669"/>
    <property type="project" value="TreeGrafter"/>
</dbReference>
<dbReference type="GO" id="GO:0002376">
    <property type="term" value="P:immune system process"/>
    <property type="evidence" value="ECO:0007669"/>
    <property type="project" value="UniProtKB-KW"/>
</dbReference>
<dbReference type="AlphaFoldDB" id="A0A8C1F016"/>
<dbReference type="Gene3D" id="3.30.505.10">
    <property type="entry name" value="SH2 domain"/>
    <property type="match status" value="1"/>
</dbReference>
<dbReference type="InterPro" id="IPR000980">
    <property type="entry name" value="SH2"/>
</dbReference>
<dbReference type="PANTHER" id="PTHR46051">
    <property type="entry name" value="SH2 DOMAIN-CONTAINING PROTEIN"/>
    <property type="match status" value="1"/>
</dbReference>
<evidence type="ECO:0000313" key="6">
    <source>
        <dbReference type="Proteomes" id="UP001108240"/>
    </source>
</evidence>
<dbReference type="Pfam" id="PF00017">
    <property type="entry name" value="SH2"/>
    <property type="match status" value="1"/>
</dbReference>
<dbReference type="InterPro" id="IPR036860">
    <property type="entry name" value="SH2_dom_sf"/>
</dbReference>
<name>A0A8C1F016_CYPCA</name>
<evidence type="ECO:0000313" key="5">
    <source>
        <dbReference type="Ensembl" id="ENSCCRP00000085539.2"/>
    </source>
</evidence>
<dbReference type="SUPFAM" id="SSF55550">
    <property type="entry name" value="SH2 domain"/>
    <property type="match status" value="1"/>
</dbReference>
<keyword evidence="1" id="KW-0391">Immunity</keyword>
<evidence type="ECO:0000256" key="2">
    <source>
        <dbReference type="ARBA" id="ARBA00022999"/>
    </source>
</evidence>
<keyword evidence="6" id="KW-1185">Reference proteome</keyword>
<dbReference type="PANTHER" id="PTHR46051:SF3">
    <property type="entry name" value="PHOSPHATIDYLINOSITOL 3,4,5-TRISPHOSPHATE 5-PHOSPHATASE 1"/>
    <property type="match status" value="1"/>
</dbReference>
<sequence>MDHPAYHGPISKQRCEELLGKKGRDGTYLIRESETIQGALCLCVYVYVRSRVVQVLCSKQKVVYTYRIFQTHTGYFTLQVSSGVEEKFFKTVKELIDHYKQKNQGLATHLGCSLKRKTLQPQPLQCAEPLVCDEENEYENVDCSGDYVVVLPD</sequence>
<dbReference type="SMART" id="SM00252">
    <property type="entry name" value="SH2"/>
    <property type="match status" value="1"/>
</dbReference>
<reference evidence="5" key="2">
    <citation type="submission" date="2025-09" db="UniProtKB">
        <authorList>
            <consortium name="Ensembl"/>
        </authorList>
    </citation>
    <scope>IDENTIFICATION</scope>
</reference>
<keyword evidence="2 3" id="KW-0727">SH2 domain</keyword>
<dbReference type="GO" id="GO:0005829">
    <property type="term" value="C:cytosol"/>
    <property type="evidence" value="ECO:0007669"/>
    <property type="project" value="TreeGrafter"/>
</dbReference>
<organism evidence="5 6">
    <name type="scientific">Cyprinus carpio carpio</name>
    <dbReference type="NCBI Taxonomy" id="630221"/>
    <lineage>
        <taxon>Eukaryota</taxon>
        <taxon>Metazoa</taxon>
        <taxon>Chordata</taxon>
        <taxon>Craniata</taxon>
        <taxon>Vertebrata</taxon>
        <taxon>Euteleostomi</taxon>
        <taxon>Actinopterygii</taxon>
        <taxon>Neopterygii</taxon>
        <taxon>Teleostei</taxon>
        <taxon>Ostariophysi</taxon>
        <taxon>Cypriniformes</taxon>
        <taxon>Cyprinidae</taxon>
        <taxon>Cyprininae</taxon>
        <taxon>Cyprinus</taxon>
    </lineage>
</organism>